<keyword evidence="3" id="KW-1185">Reference proteome</keyword>
<sequence>MSSGLYAMDIGTAIATGTLVYQFISACAEFSSKAGALAMGISMDMRGLQNVQEYFDNRRQQQQNHILSNDDEQLLQEISRHLKGLMDKAPRSLKALRSTGVSRAALALTWFIRRSEFLQLHNDLRDMLDRLDVKVIRLPPEVRTAIRLDIPPEGPGRVPAPAIIRSNEGLRRFVQLEPDDKKKLGLGMRLKDASQLDLLLADSPDLRSFPVSFKDRQLIFAARSVSENVASETSAFNKLETDVGILAAALNYLDPAADIRLLKVEFYHYHAESRQFLFAHYAPYRTDLVTTLKERIRTDPFPEVQVPLNQRLKLAYKLAEAVFFLHAADYVHKNITPSSVVSFRKWEEEEPDEPSTDLEDAYLMGYDLIRAIEARTRKEGAIKRDGDERSIWEFDLYQHPKRQLGKDSKKYAKEFDVYSLGVVLLEIGMWQPLESVALRLDQGDPKSWAGYLVDIATEQLKPVVGERYCKLVSWCLKLDSNDGMKETDFVANLLDPLEDMVNALS</sequence>
<organism evidence="2 3">
    <name type="scientific">Hyaloscypha bicolor E</name>
    <dbReference type="NCBI Taxonomy" id="1095630"/>
    <lineage>
        <taxon>Eukaryota</taxon>
        <taxon>Fungi</taxon>
        <taxon>Dikarya</taxon>
        <taxon>Ascomycota</taxon>
        <taxon>Pezizomycotina</taxon>
        <taxon>Leotiomycetes</taxon>
        <taxon>Helotiales</taxon>
        <taxon>Hyaloscyphaceae</taxon>
        <taxon>Hyaloscypha</taxon>
        <taxon>Hyaloscypha bicolor</taxon>
    </lineage>
</organism>
<dbReference type="InterPro" id="IPR011009">
    <property type="entry name" value="Kinase-like_dom_sf"/>
</dbReference>
<proteinExistence type="predicted"/>
<dbReference type="EMBL" id="KZ613790">
    <property type="protein sequence ID" value="PMD60527.1"/>
    <property type="molecule type" value="Genomic_DNA"/>
</dbReference>
<dbReference type="RefSeq" id="XP_024737431.1">
    <property type="nucleotide sequence ID" value="XM_024880182.1"/>
</dbReference>
<dbReference type="GO" id="GO:0004672">
    <property type="term" value="F:protein kinase activity"/>
    <property type="evidence" value="ECO:0007669"/>
    <property type="project" value="InterPro"/>
</dbReference>
<protein>
    <recommendedName>
        <fullName evidence="1">Protein kinase domain-containing protein</fullName>
    </recommendedName>
</protein>
<dbReference type="InterPro" id="IPR000719">
    <property type="entry name" value="Prot_kinase_dom"/>
</dbReference>
<gene>
    <name evidence="2" type="ORF">K444DRAFT_612665</name>
</gene>
<feature type="domain" description="Protein kinase" evidence="1">
    <location>
        <begin position="198"/>
        <end position="498"/>
    </location>
</feature>
<dbReference type="InParanoid" id="A0A2J6TBX4"/>
<dbReference type="PANTHER" id="PTHR37542:SF3">
    <property type="entry name" value="PRION-INHIBITION AND PROPAGATION HELO DOMAIN-CONTAINING PROTEIN"/>
    <property type="match status" value="1"/>
</dbReference>
<evidence type="ECO:0000259" key="1">
    <source>
        <dbReference type="PROSITE" id="PS50011"/>
    </source>
</evidence>
<dbReference type="PROSITE" id="PS50011">
    <property type="entry name" value="PROTEIN_KINASE_DOM"/>
    <property type="match status" value="1"/>
</dbReference>
<dbReference type="GO" id="GO:0005524">
    <property type="term" value="F:ATP binding"/>
    <property type="evidence" value="ECO:0007669"/>
    <property type="project" value="InterPro"/>
</dbReference>
<dbReference type="STRING" id="1095630.A0A2J6TBX4"/>
<evidence type="ECO:0000313" key="3">
    <source>
        <dbReference type="Proteomes" id="UP000235371"/>
    </source>
</evidence>
<dbReference type="PANTHER" id="PTHR37542">
    <property type="entry name" value="HELO DOMAIN-CONTAINING PROTEIN-RELATED"/>
    <property type="match status" value="1"/>
</dbReference>
<dbReference type="GeneID" id="36588259"/>
<evidence type="ECO:0000313" key="2">
    <source>
        <dbReference type="EMBL" id="PMD60527.1"/>
    </source>
</evidence>
<reference evidence="2 3" key="1">
    <citation type="submission" date="2016-04" db="EMBL/GenBank/DDBJ databases">
        <title>A degradative enzymes factory behind the ericoid mycorrhizal symbiosis.</title>
        <authorList>
            <consortium name="DOE Joint Genome Institute"/>
            <person name="Martino E."/>
            <person name="Morin E."/>
            <person name="Grelet G."/>
            <person name="Kuo A."/>
            <person name="Kohler A."/>
            <person name="Daghino S."/>
            <person name="Barry K."/>
            <person name="Choi C."/>
            <person name="Cichocki N."/>
            <person name="Clum A."/>
            <person name="Copeland A."/>
            <person name="Hainaut M."/>
            <person name="Haridas S."/>
            <person name="Labutti K."/>
            <person name="Lindquist E."/>
            <person name="Lipzen A."/>
            <person name="Khouja H.-R."/>
            <person name="Murat C."/>
            <person name="Ohm R."/>
            <person name="Olson A."/>
            <person name="Spatafora J."/>
            <person name="Veneault-Fourrey C."/>
            <person name="Henrissat B."/>
            <person name="Grigoriev I."/>
            <person name="Martin F."/>
            <person name="Perotto S."/>
        </authorList>
    </citation>
    <scope>NUCLEOTIDE SEQUENCE [LARGE SCALE GENOMIC DNA]</scope>
    <source>
        <strain evidence="2 3">E</strain>
    </source>
</reference>
<name>A0A2J6TBX4_9HELO</name>
<dbReference type="Gene3D" id="1.10.510.10">
    <property type="entry name" value="Transferase(Phosphotransferase) domain 1"/>
    <property type="match status" value="1"/>
</dbReference>
<dbReference type="Proteomes" id="UP000235371">
    <property type="component" value="Unassembled WGS sequence"/>
</dbReference>
<dbReference type="SUPFAM" id="SSF56112">
    <property type="entry name" value="Protein kinase-like (PK-like)"/>
    <property type="match status" value="1"/>
</dbReference>
<dbReference type="OrthoDB" id="1911848at2759"/>
<accession>A0A2J6TBX4</accession>
<dbReference type="AlphaFoldDB" id="A0A2J6TBX4"/>